<keyword evidence="1" id="KW-0472">Membrane</keyword>
<dbReference type="EMBL" id="FPAA01000007">
    <property type="protein sequence ID" value="SFS76104.1"/>
    <property type="molecule type" value="Genomic_DNA"/>
</dbReference>
<keyword evidence="1" id="KW-1133">Transmembrane helix</keyword>
<name>A0A1I6SGS4_9BACL</name>
<accession>A0A1I6SGS4</accession>
<protein>
    <submittedName>
        <fullName evidence="2">Uncharacterized protein</fullName>
    </submittedName>
</protein>
<dbReference type="RefSeq" id="WP_091837213.1">
    <property type="nucleotide sequence ID" value="NZ_FPAA01000007.1"/>
</dbReference>
<reference evidence="3" key="1">
    <citation type="submission" date="2016-10" db="EMBL/GenBank/DDBJ databases">
        <authorList>
            <person name="Varghese N."/>
            <person name="Submissions S."/>
        </authorList>
    </citation>
    <scope>NUCLEOTIDE SEQUENCE [LARGE SCALE GENOMIC DNA]</scope>
    <source>
        <strain evidence="3">DSM 45789</strain>
    </source>
</reference>
<sequence>MNVKAAVFACRFTGILGVLASFFMWKIYGPAGFLLGLVLSSLWFILGAWIRRQGGDPQAN</sequence>
<dbReference type="AlphaFoldDB" id="A0A1I6SGS4"/>
<evidence type="ECO:0000313" key="3">
    <source>
        <dbReference type="Proteomes" id="UP000198660"/>
    </source>
</evidence>
<dbReference type="OrthoDB" id="2990192at2"/>
<evidence type="ECO:0000313" key="2">
    <source>
        <dbReference type="EMBL" id="SFS76104.1"/>
    </source>
</evidence>
<feature type="transmembrane region" description="Helical" evidence="1">
    <location>
        <begin position="31"/>
        <end position="50"/>
    </location>
</feature>
<dbReference type="Proteomes" id="UP000198660">
    <property type="component" value="Unassembled WGS sequence"/>
</dbReference>
<keyword evidence="3" id="KW-1185">Reference proteome</keyword>
<organism evidence="2 3">
    <name type="scientific">Marininema halotolerans</name>
    <dbReference type="NCBI Taxonomy" id="1155944"/>
    <lineage>
        <taxon>Bacteria</taxon>
        <taxon>Bacillati</taxon>
        <taxon>Bacillota</taxon>
        <taxon>Bacilli</taxon>
        <taxon>Bacillales</taxon>
        <taxon>Thermoactinomycetaceae</taxon>
        <taxon>Marininema</taxon>
    </lineage>
</organism>
<feature type="transmembrane region" description="Helical" evidence="1">
    <location>
        <begin position="7"/>
        <end position="25"/>
    </location>
</feature>
<evidence type="ECO:0000256" key="1">
    <source>
        <dbReference type="SAM" id="Phobius"/>
    </source>
</evidence>
<gene>
    <name evidence="2" type="ORF">SAMN05444972_10775</name>
</gene>
<proteinExistence type="predicted"/>
<keyword evidence="1" id="KW-0812">Transmembrane</keyword>